<accession>A0A520M4W3</accession>
<evidence type="ECO:0000256" key="5">
    <source>
        <dbReference type="ARBA" id="ARBA00022750"/>
    </source>
</evidence>
<keyword evidence="8 9" id="KW-0472">Membrane</keyword>
<dbReference type="Proteomes" id="UP000318359">
    <property type="component" value="Unassembled WGS sequence"/>
</dbReference>
<evidence type="ECO:0000256" key="1">
    <source>
        <dbReference type="ARBA" id="ARBA00006139"/>
    </source>
</evidence>
<gene>
    <name evidence="9 12" type="primary">lspA</name>
    <name evidence="12" type="ORF">EVB00_03220</name>
</gene>
<protein>
    <recommendedName>
        <fullName evidence="9">Lipoprotein signal peptidase</fullName>
        <ecNumber evidence="9">3.4.23.36</ecNumber>
    </recommendedName>
    <alternativeName>
        <fullName evidence="9">Prolipoprotein signal peptidase</fullName>
    </alternativeName>
    <alternativeName>
        <fullName evidence="9">Signal peptidase II</fullName>
        <shortName evidence="9">SPase II</shortName>
    </alternativeName>
</protein>
<dbReference type="PANTHER" id="PTHR33695:SF1">
    <property type="entry name" value="LIPOPROTEIN SIGNAL PEPTIDASE"/>
    <property type="match status" value="1"/>
</dbReference>
<comment type="function">
    <text evidence="9 10">This protein specifically catalyzes the removal of signal peptides from prolipoproteins.</text>
</comment>
<evidence type="ECO:0000256" key="8">
    <source>
        <dbReference type="ARBA" id="ARBA00023136"/>
    </source>
</evidence>
<dbReference type="NCBIfam" id="TIGR00077">
    <property type="entry name" value="lspA"/>
    <property type="match status" value="1"/>
</dbReference>
<dbReference type="UniPathway" id="UPA00665"/>
<evidence type="ECO:0000256" key="7">
    <source>
        <dbReference type="ARBA" id="ARBA00022989"/>
    </source>
</evidence>
<dbReference type="EMBL" id="SHBM01000052">
    <property type="protein sequence ID" value="RZO16270.1"/>
    <property type="molecule type" value="Genomic_DNA"/>
</dbReference>
<comment type="subcellular location">
    <subcellularLocation>
        <location evidence="9">Cell membrane</location>
        <topology evidence="9">Multi-pass membrane protein</topology>
    </subcellularLocation>
</comment>
<comment type="similarity">
    <text evidence="1 9 11">Belongs to the peptidase A8 family.</text>
</comment>
<sequence>MSRISIYIYLFLLVGLDLGIKKIASSNLIPFEVVDFIPFINFYLTFNSGIAFSMFDFGAGVSSYILLIIGLLIVVFLFNQLFEEDRKDAQISYVLIIGGALGNIIDRAIDGVVTDFLHLYISNFSFFIFNPADAFITIGALLLIYSEFKKGFDGQKSNN</sequence>
<comment type="caution">
    <text evidence="12">The sequence shown here is derived from an EMBL/GenBank/DDBJ whole genome shotgun (WGS) entry which is preliminary data.</text>
</comment>
<keyword evidence="5 9" id="KW-0064">Aspartyl protease</keyword>
<evidence type="ECO:0000256" key="9">
    <source>
        <dbReference type="HAMAP-Rule" id="MF_00161"/>
    </source>
</evidence>
<comment type="catalytic activity">
    <reaction evidence="9 10">
        <text>Release of signal peptides from bacterial membrane prolipoproteins. Hydrolyzes -Xaa-Yaa-Zaa-|-(S,diacylglyceryl)Cys-, in which Xaa is hydrophobic (preferably Leu), and Yaa (Ala or Ser) and Zaa (Gly or Ala) have small, neutral side chains.</text>
        <dbReference type="EC" id="3.4.23.36"/>
    </reaction>
</comment>
<dbReference type="AlphaFoldDB" id="A0A520M4W3"/>
<evidence type="ECO:0000313" key="12">
    <source>
        <dbReference type="EMBL" id="RZO16270.1"/>
    </source>
</evidence>
<evidence type="ECO:0000256" key="3">
    <source>
        <dbReference type="ARBA" id="ARBA00022670"/>
    </source>
</evidence>
<keyword evidence="3 9" id="KW-0645">Protease</keyword>
<evidence type="ECO:0000256" key="10">
    <source>
        <dbReference type="RuleBase" id="RU000594"/>
    </source>
</evidence>
<evidence type="ECO:0000256" key="2">
    <source>
        <dbReference type="ARBA" id="ARBA00022475"/>
    </source>
</evidence>
<dbReference type="InterPro" id="IPR001872">
    <property type="entry name" value="Peptidase_A8"/>
</dbReference>
<name>A0A520M4W3_9GAMM</name>
<dbReference type="EC" id="3.4.23.36" evidence="9"/>
<feature type="transmembrane region" description="Helical" evidence="9">
    <location>
        <begin position="6"/>
        <end position="24"/>
    </location>
</feature>
<keyword evidence="6 9" id="KW-0378">Hydrolase</keyword>
<reference evidence="12 13" key="1">
    <citation type="submission" date="2019-02" db="EMBL/GenBank/DDBJ databases">
        <title>Prokaryotic population dynamics and viral predation in marine succession experiment using metagenomics: the confinement effect.</title>
        <authorList>
            <person name="Haro-Moreno J.M."/>
            <person name="Rodriguez-Valera F."/>
            <person name="Lopez-Perez M."/>
        </authorList>
    </citation>
    <scope>NUCLEOTIDE SEQUENCE [LARGE SCALE GENOMIC DNA]</scope>
    <source>
        <strain evidence="12">MED-G167</strain>
    </source>
</reference>
<dbReference type="PANTHER" id="PTHR33695">
    <property type="entry name" value="LIPOPROTEIN SIGNAL PEPTIDASE"/>
    <property type="match status" value="1"/>
</dbReference>
<evidence type="ECO:0000313" key="13">
    <source>
        <dbReference type="Proteomes" id="UP000318359"/>
    </source>
</evidence>
<dbReference type="GO" id="GO:0005886">
    <property type="term" value="C:plasma membrane"/>
    <property type="evidence" value="ECO:0007669"/>
    <property type="project" value="UniProtKB-SubCell"/>
</dbReference>
<feature type="active site" evidence="9">
    <location>
        <position position="133"/>
    </location>
</feature>
<evidence type="ECO:0000256" key="6">
    <source>
        <dbReference type="ARBA" id="ARBA00022801"/>
    </source>
</evidence>
<keyword evidence="7 9" id="KW-1133">Transmembrane helix</keyword>
<dbReference type="PRINTS" id="PR00781">
    <property type="entry name" value="LIPOSIGPTASE"/>
</dbReference>
<feature type="transmembrane region" description="Helical" evidence="9">
    <location>
        <begin position="121"/>
        <end position="145"/>
    </location>
</feature>
<feature type="transmembrane region" description="Helical" evidence="9">
    <location>
        <begin position="61"/>
        <end position="79"/>
    </location>
</feature>
<evidence type="ECO:0000256" key="11">
    <source>
        <dbReference type="RuleBase" id="RU004181"/>
    </source>
</evidence>
<keyword evidence="4 9" id="KW-0812">Transmembrane</keyword>
<feature type="active site" evidence="9">
    <location>
        <position position="115"/>
    </location>
</feature>
<proteinExistence type="inferred from homology"/>
<evidence type="ECO:0000256" key="4">
    <source>
        <dbReference type="ARBA" id="ARBA00022692"/>
    </source>
</evidence>
<dbReference type="GO" id="GO:0004190">
    <property type="term" value="F:aspartic-type endopeptidase activity"/>
    <property type="evidence" value="ECO:0007669"/>
    <property type="project" value="UniProtKB-UniRule"/>
</dbReference>
<dbReference type="GO" id="GO:0006508">
    <property type="term" value="P:proteolysis"/>
    <property type="evidence" value="ECO:0007669"/>
    <property type="project" value="UniProtKB-KW"/>
</dbReference>
<dbReference type="PROSITE" id="PS00855">
    <property type="entry name" value="SPASE_II"/>
    <property type="match status" value="1"/>
</dbReference>
<dbReference type="HAMAP" id="MF_00161">
    <property type="entry name" value="LspA"/>
    <property type="match status" value="1"/>
</dbReference>
<dbReference type="Pfam" id="PF01252">
    <property type="entry name" value="Peptidase_A8"/>
    <property type="match status" value="1"/>
</dbReference>
<comment type="pathway">
    <text evidence="9">Protein modification; lipoprotein biosynthesis (signal peptide cleavage).</text>
</comment>
<organism evidence="12 13">
    <name type="scientific">SAR86 cluster bacterium</name>
    <dbReference type="NCBI Taxonomy" id="2030880"/>
    <lineage>
        <taxon>Bacteria</taxon>
        <taxon>Pseudomonadati</taxon>
        <taxon>Pseudomonadota</taxon>
        <taxon>Gammaproteobacteria</taxon>
        <taxon>SAR86 cluster</taxon>
    </lineage>
</organism>
<feature type="transmembrane region" description="Helical" evidence="9">
    <location>
        <begin position="91"/>
        <end position="109"/>
    </location>
</feature>
<keyword evidence="2 9" id="KW-1003">Cell membrane</keyword>